<keyword evidence="2" id="KW-1133">Transmembrane helix</keyword>
<protein>
    <submittedName>
        <fullName evidence="4">YdcF family protein</fullName>
    </submittedName>
</protein>
<dbReference type="Proteomes" id="UP001430796">
    <property type="component" value="Unassembled WGS sequence"/>
</dbReference>
<name>A0ABS9HSA2_9GAMM</name>
<keyword evidence="2" id="KW-0812">Transmembrane</keyword>
<reference evidence="4" key="2">
    <citation type="submission" date="2022-01" db="EMBL/GenBank/DDBJ databases">
        <authorList>
            <person name="Zhou L.Y."/>
        </authorList>
    </citation>
    <scope>NUCLEOTIDE SEQUENCE</scope>
    <source>
        <strain evidence="4">TLK-CK17</strain>
    </source>
</reference>
<dbReference type="RefSeq" id="WP_237053289.1">
    <property type="nucleotide sequence ID" value="NZ_JAKJPO010000001.1"/>
</dbReference>
<dbReference type="CDD" id="cd06259">
    <property type="entry name" value="YdcF-like"/>
    <property type="match status" value="1"/>
</dbReference>
<organism evidence="4 5">
    <name type="scientific">Marilutibacter chinensis</name>
    <dbReference type="NCBI Taxonomy" id="2912247"/>
    <lineage>
        <taxon>Bacteria</taxon>
        <taxon>Pseudomonadati</taxon>
        <taxon>Pseudomonadota</taxon>
        <taxon>Gammaproteobacteria</taxon>
        <taxon>Lysobacterales</taxon>
        <taxon>Lysobacteraceae</taxon>
        <taxon>Marilutibacter</taxon>
    </lineage>
</organism>
<feature type="region of interest" description="Disordered" evidence="1">
    <location>
        <begin position="263"/>
        <end position="285"/>
    </location>
</feature>
<dbReference type="InterPro" id="IPR051599">
    <property type="entry name" value="Cell_Envelope_Assoc"/>
</dbReference>
<evidence type="ECO:0000313" key="4">
    <source>
        <dbReference type="EMBL" id="MCF7220942.1"/>
    </source>
</evidence>
<keyword evidence="5" id="KW-1185">Reference proteome</keyword>
<proteinExistence type="predicted"/>
<sequence length="285" mass="30147">MWMLSPLSWLLVALAGACLCARSHARWARRLLRVCVAVAGLAVLATTPLVANLLVGALEAPARGVSAVCRDAAADVAVVLAGAVDGASGDADGFSALGLTSRRRVEAAVDWWRAAPGRVLVMSGGPQQAADGGGDTSRPVAAAMLMARYARRLGVAAEALRVEDGSTTTRDNARRLARLRPALPRDVVLVTSAMHVPRARYAMARAGFDACPLASDYRQVPFALPGSLIPRASALVKTEDALHEWVGMVYYRWLDWRQHHGDGAQSRGRASIAPMSGVPSRALPE</sequence>
<dbReference type="InterPro" id="IPR003848">
    <property type="entry name" value="DUF218"/>
</dbReference>
<evidence type="ECO:0000256" key="2">
    <source>
        <dbReference type="SAM" id="Phobius"/>
    </source>
</evidence>
<dbReference type="Gene3D" id="3.40.50.620">
    <property type="entry name" value="HUPs"/>
    <property type="match status" value="1"/>
</dbReference>
<accession>A0ABS9HSA2</accession>
<dbReference type="EMBL" id="JAKJPO010000001">
    <property type="protein sequence ID" value="MCF7220942.1"/>
    <property type="molecule type" value="Genomic_DNA"/>
</dbReference>
<feature type="transmembrane region" description="Helical" evidence="2">
    <location>
        <begin position="30"/>
        <end position="55"/>
    </location>
</feature>
<dbReference type="PANTHER" id="PTHR30336">
    <property type="entry name" value="INNER MEMBRANE PROTEIN, PROBABLE PERMEASE"/>
    <property type="match status" value="1"/>
</dbReference>
<feature type="domain" description="DUF218" evidence="3">
    <location>
        <begin position="75"/>
        <end position="247"/>
    </location>
</feature>
<comment type="caution">
    <text evidence="4">The sequence shown here is derived from an EMBL/GenBank/DDBJ whole genome shotgun (WGS) entry which is preliminary data.</text>
</comment>
<dbReference type="PANTHER" id="PTHR30336:SF4">
    <property type="entry name" value="ENVELOPE BIOGENESIS FACTOR ELYC"/>
    <property type="match status" value="1"/>
</dbReference>
<reference evidence="4" key="1">
    <citation type="submission" date="2022-01" db="EMBL/GenBank/DDBJ databases">
        <title>Lysobacter chinensis sp. nov., a bacterium isolated from cow dung compost.</title>
        <authorList>
            <person name="Liu Y."/>
        </authorList>
    </citation>
    <scope>NUCLEOTIDE SEQUENCE</scope>
    <source>
        <strain evidence="4">TLK-CK17</strain>
    </source>
</reference>
<evidence type="ECO:0000313" key="5">
    <source>
        <dbReference type="Proteomes" id="UP001430796"/>
    </source>
</evidence>
<gene>
    <name evidence="4" type="ORF">L3V18_03945</name>
</gene>
<dbReference type="InterPro" id="IPR014729">
    <property type="entry name" value="Rossmann-like_a/b/a_fold"/>
</dbReference>
<dbReference type="Pfam" id="PF02698">
    <property type="entry name" value="DUF218"/>
    <property type="match status" value="1"/>
</dbReference>
<evidence type="ECO:0000259" key="3">
    <source>
        <dbReference type="Pfam" id="PF02698"/>
    </source>
</evidence>
<keyword evidence="2" id="KW-0472">Membrane</keyword>
<evidence type="ECO:0000256" key="1">
    <source>
        <dbReference type="SAM" id="MobiDB-lite"/>
    </source>
</evidence>